<proteinExistence type="predicted"/>
<keyword evidence="2" id="KW-1185">Reference proteome</keyword>
<evidence type="ECO:0000313" key="1">
    <source>
        <dbReference type="EMBL" id="CZT24811.1"/>
    </source>
</evidence>
<dbReference type="CDD" id="cd00448">
    <property type="entry name" value="YjgF_YER057c_UK114_family"/>
    <property type="match status" value="1"/>
</dbReference>
<dbReference type="Gene3D" id="3.30.1330.40">
    <property type="entry name" value="RutC-like"/>
    <property type="match status" value="1"/>
</dbReference>
<protein>
    <recommendedName>
        <fullName evidence="3">YjgF-like protein</fullName>
    </recommendedName>
</protein>
<dbReference type="STRING" id="112498.A0A2D3VK23"/>
<gene>
    <name evidence="1" type="ORF">RCC_10539</name>
</gene>
<dbReference type="OrthoDB" id="309640at2759"/>
<sequence>MSRLIQWATLQAITSSNDSHNLALLTLHNVLINIPIMSSSQPRTFNPPNVPLPPPTYHQVSITPLLPTSRLITLAGMTGCDPSSSSNPSTLPEQAPIAYSNILKSLAAAGATPRDIVQVKHYIVTKTGDDKVDALDVVDRGWAELWCEFMDQEAGGHRPPDTVIGVASLAKRDILYECEVWAVVSGEA</sequence>
<dbReference type="GeneID" id="35605581"/>
<dbReference type="Pfam" id="PF01042">
    <property type="entry name" value="Ribonuc_L-PSP"/>
    <property type="match status" value="1"/>
</dbReference>
<dbReference type="InterPro" id="IPR035959">
    <property type="entry name" value="RutC-like_sf"/>
</dbReference>
<name>A0A2D3VK23_9PEZI</name>
<dbReference type="InterPro" id="IPR006175">
    <property type="entry name" value="YjgF/YER057c/UK114"/>
</dbReference>
<dbReference type="Proteomes" id="UP000225277">
    <property type="component" value="Unassembled WGS sequence"/>
</dbReference>
<evidence type="ECO:0000313" key="2">
    <source>
        <dbReference type="Proteomes" id="UP000225277"/>
    </source>
</evidence>
<accession>A0A2D3VK23</accession>
<evidence type="ECO:0008006" key="3">
    <source>
        <dbReference type="Google" id="ProtNLM"/>
    </source>
</evidence>
<dbReference type="RefSeq" id="XP_023631535.1">
    <property type="nucleotide sequence ID" value="XM_023775767.1"/>
</dbReference>
<dbReference type="SUPFAM" id="SSF55298">
    <property type="entry name" value="YjgF-like"/>
    <property type="match status" value="1"/>
</dbReference>
<dbReference type="EMBL" id="FJUY01000022">
    <property type="protein sequence ID" value="CZT24811.1"/>
    <property type="molecule type" value="Genomic_DNA"/>
</dbReference>
<reference evidence="1 2" key="1">
    <citation type="submission" date="2016-03" db="EMBL/GenBank/DDBJ databases">
        <authorList>
            <person name="Ploux O."/>
        </authorList>
    </citation>
    <scope>NUCLEOTIDE SEQUENCE [LARGE SCALE GENOMIC DNA]</scope>
    <source>
        <strain evidence="1 2">URUG2</strain>
    </source>
</reference>
<organism evidence="1 2">
    <name type="scientific">Ramularia collo-cygni</name>
    <dbReference type="NCBI Taxonomy" id="112498"/>
    <lineage>
        <taxon>Eukaryota</taxon>
        <taxon>Fungi</taxon>
        <taxon>Dikarya</taxon>
        <taxon>Ascomycota</taxon>
        <taxon>Pezizomycotina</taxon>
        <taxon>Dothideomycetes</taxon>
        <taxon>Dothideomycetidae</taxon>
        <taxon>Mycosphaerellales</taxon>
        <taxon>Mycosphaerellaceae</taxon>
        <taxon>Ramularia</taxon>
    </lineage>
</organism>
<dbReference type="AlphaFoldDB" id="A0A2D3VK23"/>